<evidence type="ECO:0000259" key="4">
    <source>
        <dbReference type="Pfam" id="PF14383"/>
    </source>
</evidence>
<dbReference type="Pfam" id="PF14383">
    <property type="entry name" value="VARLMGL"/>
    <property type="match status" value="1"/>
</dbReference>
<keyword evidence="6" id="KW-1185">Reference proteome</keyword>
<dbReference type="OrthoDB" id="1932693at2759"/>
<evidence type="ECO:0000259" key="2">
    <source>
        <dbReference type="Pfam" id="PF12552"/>
    </source>
</evidence>
<feature type="region of interest" description="Disordered" evidence="1">
    <location>
        <begin position="783"/>
        <end position="806"/>
    </location>
</feature>
<feature type="region of interest" description="Disordered" evidence="1">
    <location>
        <begin position="849"/>
        <end position="875"/>
    </location>
</feature>
<evidence type="ECO:0008006" key="7">
    <source>
        <dbReference type="Google" id="ProtNLM"/>
    </source>
</evidence>
<feature type="domain" description="DUF3741" evidence="2">
    <location>
        <begin position="381"/>
        <end position="425"/>
    </location>
</feature>
<name>A0A9E7GAR4_9LILI</name>
<sequence length="1123" mass="124091">MAPWCVFVTTSLRNVEYINFNPLLVFLSCRSSRVPQKSYLYTLIESDLLLAQAICVDDLVDGRASVCAFSSLKLFGLQEQGCVKPTILESNRRQYDNSSHWRLDLMMMGLHGNSNQRVSCGDFGFGKSEEGWRVRAGRARFYLKGRPPGSMSLEGVPEATFLFCTSDDVVLCGLVSSGSKGMELADSFPGCMGRMMSLFDLSAGMAKTKLLTERPHSDVVRNCSDAVKKPIYPAVAETEGKQMVSEQMSSSPNKKSGRTPIKMLISQEMWDDTESTQKPPSVVARLMGLDSLPVQQSVKTDVKNSDSSLTGELQHYRQQEGDYLDESSACEGQFFTDENKDYRDVYEVQQQPSENVRVKDQSPPKVRYEEKSYQMRMALVRQKFTEAKRLATDEKLLDSKEFQDAVEVLNSNRDLFIKFLEEPNSFFTNHLFELQSAPLRPTKTCITVLKPSSTMETKGDKIIGRQPFIDSAARVDKADKHYWSSGFSKPRIQRISQATRIVVLKPSPGKPDTIKTTLPNNLPMLLGRRVSHGTLTTDELVGSREVAKEITRQMQESLSSNKDEASLSSVLLNGYIGDESSLNRSGSECMEDDDGSTSDSEIATTATEYSSAYANRIGSPFSASSLTRASHSPESSVIKEAKKRLSERWALVASNENGQEQIQLRRTSSTLGEMLAIPELKKEEGTKEELIHSDGKSCNGGPVLSSFLSTFATKDEHTGENSHRNLSRSNSIPLSSSACEVDELNEGISHSLIGKPVLQMEVPKSNSRKSSFKDKISSFFFSRGKKPSEEKPSRFPSVCGDRVQSGSSGNNGTISYDLSQSINNTLTAQTSLFSLDKICDGATEKTWPTEGALGLEKPGISGNTMQNRDRSSPISVSEAKSVDDVNYRLSLSSRSIIAGRPQALFRSPPIESVARSLSRGASYLDIRSTKPLRSSMIISKADEEHEQFVFVHKLISSAQMKNNKSMKFSGWHSLDSPLNPSLLSESWRMDGEEGKHGKRQTSRRLLFDAVNAALLDVSQSALFAAYPWTEPCCGPPKDDPVGTSAADEVWAIIRNGLSGEKCAPNESSSSSSSRMVDGLVMKEVGGRQWSESRWSELCEFSKEMGGKVLDELIEEALAVLFHQ</sequence>
<evidence type="ECO:0000313" key="5">
    <source>
        <dbReference type="EMBL" id="URE08922.1"/>
    </source>
</evidence>
<proteinExistence type="predicted"/>
<dbReference type="InterPro" id="IPR022212">
    <property type="entry name" value="DUF3741"/>
</dbReference>
<dbReference type="EMBL" id="CP097508">
    <property type="protein sequence ID" value="URE08922.1"/>
    <property type="molecule type" value="Genomic_DNA"/>
</dbReference>
<reference evidence="5" key="1">
    <citation type="submission" date="2022-05" db="EMBL/GenBank/DDBJ databases">
        <title>The Musa troglodytarum L. genome provides insights into the mechanism of non-climacteric behaviour and enrichment of carotenoids.</title>
        <authorList>
            <person name="Wang J."/>
        </authorList>
    </citation>
    <scope>NUCLEOTIDE SEQUENCE</scope>
    <source>
        <tissue evidence="5">Leaf</tissue>
    </source>
</reference>
<gene>
    <name evidence="5" type="ORF">MUK42_04849</name>
</gene>
<dbReference type="InterPro" id="IPR025486">
    <property type="entry name" value="DUF4378"/>
</dbReference>
<dbReference type="Pfam" id="PF12552">
    <property type="entry name" value="DUF3741"/>
    <property type="match status" value="1"/>
</dbReference>
<dbReference type="Proteomes" id="UP001055439">
    <property type="component" value="Chromosome 6"/>
</dbReference>
<feature type="domain" description="DUF3741" evidence="4">
    <location>
        <begin position="271"/>
        <end position="296"/>
    </location>
</feature>
<evidence type="ECO:0000256" key="1">
    <source>
        <dbReference type="SAM" id="MobiDB-lite"/>
    </source>
</evidence>
<feature type="domain" description="DUF4378" evidence="3">
    <location>
        <begin position="948"/>
        <end position="1115"/>
    </location>
</feature>
<feature type="region of interest" description="Disordered" evidence="1">
    <location>
        <begin position="238"/>
        <end position="259"/>
    </location>
</feature>
<protein>
    <recommendedName>
        <fullName evidence="7">DUF3741 domain-containing protein</fullName>
    </recommendedName>
</protein>
<evidence type="ECO:0000259" key="3">
    <source>
        <dbReference type="Pfam" id="PF14309"/>
    </source>
</evidence>
<dbReference type="AlphaFoldDB" id="A0A9E7GAR4"/>
<accession>A0A9E7GAR4</accession>
<dbReference type="InterPro" id="IPR032795">
    <property type="entry name" value="DUF3741-assoc"/>
</dbReference>
<dbReference type="PANTHER" id="PTHR46634">
    <property type="entry name" value="M REDUCTASE II SUBUNIT GAMMA, PUTATIVE (DUF3741)-RELATED"/>
    <property type="match status" value="1"/>
</dbReference>
<evidence type="ECO:0000313" key="6">
    <source>
        <dbReference type="Proteomes" id="UP001055439"/>
    </source>
</evidence>
<dbReference type="Pfam" id="PF14309">
    <property type="entry name" value="DUF4378"/>
    <property type="match status" value="1"/>
</dbReference>
<feature type="compositionally biased region" description="Polar residues" evidence="1">
    <location>
        <begin position="244"/>
        <end position="254"/>
    </location>
</feature>
<organism evidence="5 6">
    <name type="scientific">Musa troglodytarum</name>
    <name type="common">fe'i banana</name>
    <dbReference type="NCBI Taxonomy" id="320322"/>
    <lineage>
        <taxon>Eukaryota</taxon>
        <taxon>Viridiplantae</taxon>
        <taxon>Streptophyta</taxon>
        <taxon>Embryophyta</taxon>
        <taxon>Tracheophyta</taxon>
        <taxon>Spermatophyta</taxon>
        <taxon>Magnoliopsida</taxon>
        <taxon>Liliopsida</taxon>
        <taxon>Zingiberales</taxon>
        <taxon>Musaceae</taxon>
        <taxon>Musa</taxon>
    </lineage>
</organism>
<dbReference type="PANTHER" id="PTHR46634:SF3">
    <property type="entry name" value="M REDUCTASE II SUBUNIT GAMMA, PUTATIVE (DUF3741)-RELATED"/>
    <property type="match status" value="1"/>
</dbReference>